<dbReference type="Gene3D" id="2.20.25.190">
    <property type="match status" value="1"/>
</dbReference>
<dbReference type="PANTHER" id="PTHR20934:SF0">
    <property type="entry name" value="TRANSCRIPTION ELONGATION FACTOR 1 HOMOLOG"/>
    <property type="match status" value="1"/>
</dbReference>
<dbReference type="Pfam" id="PF05129">
    <property type="entry name" value="Zn_ribbon_Elf1"/>
    <property type="match status" value="1"/>
</dbReference>
<keyword evidence="6" id="KW-0805">Transcription regulation</keyword>
<reference evidence="7" key="1">
    <citation type="submission" date="2020-11" db="EMBL/GenBank/DDBJ databases">
        <authorList>
            <person name="Tran Van P."/>
        </authorList>
    </citation>
    <scope>NUCLEOTIDE SEQUENCE</scope>
</reference>
<comment type="similarity">
    <text evidence="2 6">Belongs to the ELOF1 family.</text>
</comment>
<evidence type="ECO:0000256" key="6">
    <source>
        <dbReference type="RuleBase" id="RU364033"/>
    </source>
</evidence>
<protein>
    <recommendedName>
        <fullName evidence="3 6">Transcription elongation factor 1 homolog</fullName>
    </recommendedName>
</protein>
<evidence type="ECO:0000256" key="4">
    <source>
        <dbReference type="ARBA" id="ARBA00022833"/>
    </source>
</evidence>
<name>A0A7R9MHR0_9ACAR</name>
<dbReference type="EMBL" id="OC934855">
    <property type="protein sequence ID" value="CAD7660370.1"/>
    <property type="molecule type" value="Genomic_DNA"/>
</dbReference>
<dbReference type="EMBL" id="CAJPVJ010020030">
    <property type="protein sequence ID" value="CAG2177508.1"/>
    <property type="molecule type" value="Genomic_DNA"/>
</dbReference>
<dbReference type="GO" id="GO:0008023">
    <property type="term" value="C:transcription elongation factor complex"/>
    <property type="evidence" value="ECO:0007669"/>
    <property type="project" value="TreeGrafter"/>
</dbReference>
<proteinExistence type="inferred from homology"/>
<evidence type="ECO:0000313" key="7">
    <source>
        <dbReference type="EMBL" id="CAD7660370.1"/>
    </source>
</evidence>
<evidence type="ECO:0000256" key="5">
    <source>
        <dbReference type="ARBA" id="ARBA00023242"/>
    </source>
</evidence>
<keyword evidence="6" id="KW-0863">Zinc-finger</keyword>
<keyword evidence="6" id="KW-0804">Transcription</keyword>
<dbReference type="InterPro" id="IPR007808">
    <property type="entry name" value="Elf1"/>
</dbReference>
<evidence type="ECO:0000256" key="1">
    <source>
        <dbReference type="ARBA" id="ARBA00004123"/>
    </source>
</evidence>
<organism evidence="7">
    <name type="scientific">Oppiella nova</name>
    <dbReference type="NCBI Taxonomy" id="334625"/>
    <lineage>
        <taxon>Eukaryota</taxon>
        <taxon>Metazoa</taxon>
        <taxon>Ecdysozoa</taxon>
        <taxon>Arthropoda</taxon>
        <taxon>Chelicerata</taxon>
        <taxon>Arachnida</taxon>
        <taxon>Acari</taxon>
        <taxon>Acariformes</taxon>
        <taxon>Sarcoptiformes</taxon>
        <taxon>Oribatida</taxon>
        <taxon>Brachypylina</taxon>
        <taxon>Oppioidea</taxon>
        <taxon>Oppiidae</taxon>
        <taxon>Oppiella</taxon>
    </lineage>
</organism>
<dbReference type="Proteomes" id="UP000728032">
    <property type="component" value="Unassembled WGS sequence"/>
</dbReference>
<accession>A0A7R9MHR0</accession>
<gene>
    <name evidence="7" type="ORF">ONB1V03_LOCUS16940</name>
</gene>
<keyword evidence="6" id="KW-0479">Metal-binding</keyword>
<evidence type="ECO:0000313" key="8">
    <source>
        <dbReference type="Proteomes" id="UP000728032"/>
    </source>
</evidence>
<comment type="subcellular location">
    <subcellularLocation>
        <location evidence="1 6">Nucleus</location>
    </subcellularLocation>
</comment>
<dbReference type="OrthoDB" id="445983at2759"/>
<evidence type="ECO:0000256" key="3">
    <source>
        <dbReference type="ARBA" id="ARBA00014973"/>
    </source>
</evidence>
<keyword evidence="8" id="KW-1185">Reference proteome</keyword>
<dbReference type="PANTHER" id="PTHR20934">
    <property type="entry name" value="TRANSCRIPTION ELONGATION FACTOR 1 HOMOLOG"/>
    <property type="match status" value="1"/>
</dbReference>
<comment type="function">
    <text evidence="6">Transcription elongation factor implicated in the maintenance of proper chromatin structure in actively transcribed regions.</text>
</comment>
<sequence>MVRKKGHRKPFVRKPISPIEKLYDCPLCGQEKACLVDRDIATSDARIRCEKCDELYATKITHLCQPIDIYCQWVSTHARKPFIEPNIRPHIPVHSHSC</sequence>
<dbReference type="InterPro" id="IPR038567">
    <property type="entry name" value="T_Elf1_sf"/>
</dbReference>
<dbReference type="GO" id="GO:0000993">
    <property type="term" value="F:RNA polymerase II complex binding"/>
    <property type="evidence" value="ECO:0007669"/>
    <property type="project" value="TreeGrafter"/>
</dbReference>
<dbReference type="GO" id="GO:0008270">
    <property type="term" value="F:zinc ion binding"/>
    <property type="evidence" value="ECO:0007669"/>
    <property type="project" value="UniProtKB-KW"/>
</dbReference>
<dbReference type="GO" id="GO:0006368">
    <property type="term" value="P:transcription elongation by RNA polymerase II"/>
    <property type="evidence" value="ECO:0007669"/>
    <property type="project" value="TreeGrafter"/>
</dbReference>
<dbReference type="SUPFAM" id="SSF57783">
    <property type="entry name" value="Zinc beta-ribbon"/>
    <property type="match status" value="1"/>
</dbReference>
<evidence type="ECO:0000256" key="2">
    <source>
        <dbReference type="ARBA" id="ARBA00009730"/>
    </source>
</evidence>
<keyword evidence="5 6" id="KW-0539">Nucleus</keyword>
<dbReference type="AlphaFoldDB" id="A0A7R9MHR0"/>
<keyword evidence="4 6" id="KW-0862">Zinc</keyword>